<evidence type="ECO:0000256" key="1">
    <source>
        <dbReference type="SAM" id="Phobius"/>
    </source>
</evidence>
<keyword evidence="1" id="KW-0812">Transmembrane</keyword>
<evidence type="ECO:0000313" key="3">
    <source>
        <dbReference type="Proteomes" id="UP000192257"/>
    </source>
</evidence>
<dbReference type="GeneID" id="39981580"/>
<protein>
    <submittedName>
        <fullName evidence="2">Uncharacterized protein</fullName>
    </submittedName>
</protein>
<accession>A0A1X0P877</accession>
<dbReference type="AlphaFoldDB" id="A0A1X0P877"/>
<feature type="transmembrane region" description="Helical" evidence="1">
    <location>
        <begin position="23"/>
        <end position="48"/>
    </location>
</feature>
<organism evidence="2 3">
    <name type="scientific">Trypanosoma theileri</name>
    <dbReference type="NCBI Taxonomy" id="67003"/>
    <lineage>
        <taxon>Eukaryota</taxon>
        <taxon>Discoba</taxon>
        <taxon>Euglenozoa</taxon>
        <taxon>Kinetoplastea</taxon>
        <taxon>Metakinetoplastina</taxon>
        <taxon>Trypanosomatida</taxon>
        <taxon>Trypanosomatidae</taxon>
        <taxon>Trypanosoma</taxon>
    </lineage>
</organism>
<dbReference type="VEuPathDB" id="TriTrypDB:TM35_000024820"/>
<keyword evidence="1" id="KW-0472">Membrane</keyword>
<evidence type="ECO:0000313" key="2">
    <source>
        <dbReference type="EMBL" id="ORC93156.1"/>
    </source>
</evidence>
<dbReference type="OrthoDB" id="269332at2759"/>
<keyword evidence="3" id="KW-1185">Reference proteome</keyword>
<reference evidence="2 3" key="1">
    <citation type="submission" date="2017-03" db="EMBL/GenBank/DDBJ databases">
        <title>An alternative strategy for trypanosome survival in the mammalian bloodstream revealed through genome and transcriptome analysis of the ubiquitous bovine parasite Trypanosoma (Megatrypanum) theileri.</title>
        <authorList>
            <person name="Kelly S."/>
            <person name="Ivens A."/>
            <person name="Mott A."/>
            <person name="O'Neill E."/>
            <person name="Emms D."/>
            <person name="Macleod O."/>
            <person name="Voorheis P."/>
            <person name="Matthews J."/>
            <person name="Matthews K."/>
            <person name="Carrington M."/>
        </authorList>
    </citation>
    <scope>NUCLEOTIDE SEQUENCE [LARGE SCALE GENOMIC DNA]</scope>
    <source>
        <strain evidence="2">Edinburgh</strain>
    </source>
</reference>
<gene>
    <name evidence="2" type="ORF">TM35_000024820</name>
</gene>
<proteinExistence type="predicted"/>
<comment type="caution">
    <text evidence="2">The sequence shown here is derived from an EMBL/GenBank/DDBJ whole genome shotgun (WGS) entry which is preliminary data.</text>
</comment>
<name>A0A1X0P877_9TRYP</name>
<dbReference type="EMBL" id="NBCO01000002">
    <property type="protein sequence ID" value="ORC93156.1"/>
    <property type="molecule type" value="Genomic_DNA"/>
</dbReference>
<dbReference type="Proteomes" id="UP000192257">
    <property type="component" value="Unassembled WGS sequence"/>
</dbReference>
<dbReference type="RefSeq" id="XP_028887222.1">
    <property type="nucleotide sequence ID" value="XM_029021800.1"/>
</dbReference>
<keyword evidence="1" id="KW-1133">Transmembrane helix</keyword>
<sequence>MSSTSSSASEGSGEVVYRDSTELLYAEVVVSLATAVGLIVLTVIQLLYRTTRRARRLWRGENQVRFDGVHFLNKSEGNIGRKIIESGLKEHENKEFRPPSVILPAIISNERDARADCLLMLHEIRKIFYKQYGNCANLMSMRCCLSCVEGVLPLAQTEDFLRVFESVLFGQHRVDGNADIVSNDDIKFMHAFFHNTILKEIQ</sequence>